<feature type="domain" description="Bifunctional inhibitor/plant lipid transfer protein/seed storage helical" evidence="6">
    <location>
        <begin position="27"/>
        <end position="111"/>
    </location>
</feature>
<dbReference type="SMART" id="SM00499">
    <property type="entry name" value="AAI"/>
    <property type="match status" value="1"/>
</dbReference>
<evidence type="ECO:0000313" key="8">
    <source>
        <dbReference type="Proteomes" id="UP001374535"/>
    </source>
</evidence>
<comment type="function">
    <text evidence="4">Plant non-specific lipid-transfer proteins transfer phospholipids as well as galactolipids across membranes. May play a role in wax or cutin deposition in the cell walls of expanding epidermal cells and certain secretory tissues.</text>
</comment>
<keyword evidence="4" id="KW-0446">Lipid-binding</keyword>
<evidence type="ECO:0000313" key="7">
    <source>
        <dbReference type="EMBL" id="WVZ16966.1"/>
    </source>
</evidence>
<evidence type="ECO:0000256" key="5">
    <source>
        <dbReference type="SAM" id="SignalP"/>
    </source>
</evidence>
<keyword evidence="8" id="KW-1185">Reference proteome</keyword>
<dbReference type="PRINTS" id="PR00382">
    <property type="entry name" value="LIPIDTRNSFER"/>
</dbReference>
<dbReference type="CDD" id="cd01960">
    <property type="entry name" value="nsLTP1"/>
    <property type="match status" value="1"/>
</dbReference>
<keyword evidence="5" id="KW-0732">Signal</keyword>
<dbReference type="Gene3D" id="1.10.110.10">
    <property type="entry name" value="Plant lipid-transfer and hydrophobic proteins"/>
    <property type="match status" value="1"/>
</dbReference>
<accession>A0AAQ3S5Y5</accession>
<sequence length="146" mass="15454">MASVKFACMVVMFMVVVGSRSAEGMTCGQVQGNLAQCIGFLQKGGVVPPACCSGVKNILNSSRTTADRRAVCSCLKAAAGAVRGINPNNAEALPGKCGVNIPYKISTSTNCNRDTDLDDGLAKRNHAMLHVSEENKRRIEVSIYES</sequence>
<reference evidence="7 8" key="1">
    <citation type="journal article" date="2023" name="Life. Sci Alliance">
        <title>Evolutionary insights into 3D genome organization and epigenetic landscape of Vigna mungo.</title>
        <authorList>
            <person name="Junaid A."/>
            <person name="Singh B."/>
            <person name="Bhatia S."/>
        </authorList>
    </citation>
    <scope>NUCLEOTIDE SEQUENCE [LARGE SCALE GENOMIC DNA]</scope>
    <source>
        <strain evidence="7">Urdbean</strain>
    </source>
</reference>
<dbReference type="InterPro" id="IPR036312">
    <property type="entry name" value="Bifun_inhib/LTP/seed_sf"/>
</dbReference>
<protein>
    <recommendedName>
        <fullName evidence="4">Non-specific lipid-transfer protein</fullName>
    </recommendedName>
</protein>
<keyword evidence="3" id="KW-1015">Disulfide bond</keyword>
<dbReference type="FunFam" id="1.10.110.10:FF:000002">
    <property type="entry name" value="Non-specific lipid-transfer protein"/>
    <property type="match status" value="1"/>
</dbReference>
<comment type="similarity">
    <text evidence="1 4">Belongs to the plant LTP family.</text>
</comment>
<dbReference type="GO" id="GO:0006869">
    <property type="term" value="P:lipid transport"/>
    <property type="evidence" value="ECO:0007669"/>
    <property type="project" value="InterPro"/>
</dbReference>
<dbReference type="InterPro" id="IPR000528">
    <property type="entry name" value="Plant_nsLTP"/>
</dbReference>
<gene>
    <name evidence="7" type="ORF">V8G54_009948</name>
</gene>
<dbReference type="Proteomes" id="UP001374535">
    <property type="component" value="Chromosome 3"/>
</dbReference>
<dbReference type="InterPro" id="IPR016140">
    <property type="entry name" value="Bifunc_inhib/LTP/seed_store"/>
</dbReference>
<feature type="signal peptide" evidence="5">
    <location>
        <begin position="1"/>
        <end position="24"/>
    </location>
</feature>
<evidence type="ECO:0000259" key="6">
    <source>
        <dbReference type="SMART" id="SM00499"/>
    </source>
</evidence>
<dbReference type="Pfam" id="PF00234">
    <property type="entry name" value="Tryp_alpha_amyl"/>
    <property type="match status" value="1"/>
</dbReference>
<evidence type="ECO:0000256" key="1">
    <source>
        <dbReference type="ARBA" id="ARBA00009748"/>
    </source>
</evidence>
<evidence type="ECO:0000256" key="4">
    <source>
        <dbReference type="RuleBase" id="RU000628"/>
    </source>
</evidence>
<feature type="chain" id="PRO_5043019120" description="Non-specific lipid-transfer protein" evidence="5">
    <location>
        <begin position="25"/>
        <end position="146"/>
    </location>
</feature>
<name>A0AAQ3S5Y5_VIGMU</name>
<organism evidence="7 8">
    <name type="scientific">Vigna mungo</name>
    <name type="common">Black gram</name>
    <name type="synonym">Phaseolus mungo</name>
    <dbReference type="NCBI Taxonomy" id="3915"/>
    <lineage>
        <taxon>Eukaryota</taxon>
        <taxon>Viridiplantae</taxon>
        <taxon>Streptophyta</taxon>
        <taxon>Embryophyta</taxon>
        <taxon>Tracheophyta</taxon>
        <taxon>Spermatophyta</taxon>
        <taxon>Magnoliopsida</taxon>
        <taxon>eudicotyledons</taxon>
        <taxon>Gunneridae</taxon>
        <taxon>Pentapetalae</taxon>
        <taxon>rosids</taxon>
        <taxon>fabids</taxon>
        <taxon>Fabales</taxon>
        <taxon>Fabaceae</taxon>
        <taxon>Papilionoideae</taxon>
        <taxon>50 kb inversion clade</taxon>
        <taxon>NPAAA clade</taxon>
        <taxon>indigoferoid/millettioid clade</taxon>
        <taxon>Phaseoleae</taxon>
        <taxon>Vigna</taxon>
    </lineage>
</organism>
<dbReference type="EMBL" id="CP144698">
    <property type="protein sequence ID" value="WVZ16966.1"/>
    <property type="molecule type" value="Genomic_DNA"/>
</dbReference>
<proteinExistence type="inferred from homology"/>
<dbReference type="PANTHER" id="PTHR33076">
    <property type="entry name" value="NON-SPECIFIC LIPID-TRANSFER PROTEIN 2-RELATED"/>
    <property type="match status" value="1"/>
</dbReference>
<dbReference type="AlphaFoldDB" id="A0AAQ3S5Y5"/>
<evidence type="ECO:0000256" key="2">
    <source>
        <dbReference type="ARBA" id="ARBA00022448"/>
    </source>
</evidence>
<dbReference type="GO" id="GO:0008289">
    <property type="term" value="F:lipid binding"/>
    <property type="evidence" value="ECO:0007669"/>
    <property type="project" value="UniProtKB-KW"/>
</dbReference>
<evidence type="ECO:0000256" key="3">
    <source>
        <dbReference type="ARBA" id="ARBA00023157"/>
    </source>
</evidence>
<keyword evidence="2 4" id="KW-0813">Transport</keyword>
<dbReference type="SUPFAM" id="SSF47699">
    <property type="entry name" value="Bifunctional inhibitor/lipid-transfer protein/seed storage 2S albumin"/>
    <property type="match status" value="1"/>
</dbReference>